<dbReference type="InterPro" id="IPR004095">
    <property type="entry name" value="TGS"/>
</dbReference>
<dbReference type="Pfam" id="PF02824">
    <property type="entry name" value="TGS"/>
    <property type="match status" value="1"/>
</dbReference>
<accession>I7J4T9</accession>
<sequence length="583" mass="65069">MEDLKFAIDIGTRTVIGVAYYVEDGKRIIKDIEIEEHKKRSMFDGQVHDIAAVSEVVLKVKNKLEERLNIKIERVSIAAAGRTLKTCKYKLDKYFETNTFIDMHIIGQIEMEALQGAYNMMEKDNSDEEFYCVGYTVVNYYLNDYIIMSLEGHKANKISVEVLASFLPRSVVDGLYEVINRCNMTVENLTLEPIAAMNAIIPKDLRLLNLALVDIGAGTSDIAITKDGTVVGFGMVPFAGDEITEAICHYLVVDFNTAEKIKMEMGTRKKEIKYIDVLGNKKIIKKEELQEAIRDALKRMGMLICEKIIDLNGKSPNAVFLVGGGSKIDGISECISQQLNLPKERVVVKGLEAVKGIINMSTKKLGPEGITPIGIALTSTNVNTFIEVKVNGKEVKLYGGRKMKISDCLAQVGLSSLKLFGRSGKSLSFKLNGEQKKIYGENPTQGLILLNGELSNIMAEVKDGDEIIVKEAVDGKDAKAFIKEFIKDGQVAYVNSKLVDLNYEIKDGDEVTIIDKENFIKVKVNGKEIKLENKEDGYIFIDVFNYIDFDIKSVKNVKLLLNGRQASYTDKIYDGDEIEIQFT</sequence>
<dbReference type="OrthoDB" id="9768127at2"/>
<dbReference type="Proteomes" id="UP000007652">
    <property type="component" value="Unassembled WGS sequence"/>
</dbReference>
<dbReference type="eggNOG" id="COG0849">
    <property type="taxonomic scope" value="Bacteria"/>
</dbReference>
<dbReference type="AlphaFoldDB" id="I7J4T9"/>
<dbReference type="InterPro" id="IPR003494">
    <property type="entry name" value="SHS2_FtsA"/>
</dbReference>
<proteinExistence type="predicted"/>
<reference evidence="3 4" key="1">
    <citation type="journal article" date="2011" name="J. Bacteriol.">
        <title>Draft genome sequence of Caloramator australicus strain RC3T, a thermoanaerobe from the Great Artesian Basin of Australia.</title>
        <authorList>
            <person name="Ogg C.D."/>
            <person name="Patel B.K.C."/>
        </authorList>
    </citation>
    <scope>NUCLEOTIDE SEQUENCE [LARGE SCALE GENOMIC DNA]</scope>
    <source>
        <strain evidence="3 4">RC3</strain>
    </source>
</reference>
<dbReference type="Pfam" id="PF14450">
    <property type="entry name" value="FtsA"/>
    <property type="match status" value="1"/>
</dbReference>
<organism evidence="3 4">
    <name type="scientific">Caloramator australicus RC3</name>
    <dbReference type="NCBI Taxonomy" id="857293"/>
    <lineage>
        <taxon>Bacteria</taxon>
        <taxon>Bacillati</taxon>
        <taxon>Bacillota</taxon>
        <taxon>Clostridia</taxon>
        <taxon>Eubacteriales</taxon>
        <taxon>Clostridiaceae</taxon>
        <taxon>Caloramator</taxon>
    </lineage>
</organism>
<dbReference type="EMBL" id="CAKP01000046">
    <property type="protein sequence ID" value="CCJ33016.1"/>
    <property type="molecule type" value="Genomic_DNA"/>
</dbReference>
<dbReference type="RefSeq" id="WP_008908290.1">
    <property type="nucleotide sequence ID" value="NZ_CAKP01000046.1"/>
</dbReference>
<name>I7J4T9_9CLOT</name>
<dbReference type="GO" id="GO:0003723">
    <property type="term" value="F:RNA binding"/>
    <property type="evidence" value="ECO:0007669"/>
    <property type="project" value="UniProtKB-KW"/>
</dbReference>
<keyword evidence="1" id="KW-0694">RNA-binding</keyword>
<dbReference type="Gene3D" id="3.30.420.40">
    <property type="match status" value="2"/>
</dbReference>
<evidence type="ECO:0000259" key="2">
    <source>
        <dbReference type="SMART" id="SM00842"/>
    </source>
</evidence>
<comment type="caution">
    <text evidence="3">The sequence shown here is derived from an EMBL/GenBank/DDBJ whole genome shotgun (WGS) entry which is preliminary data.</text>
</comment>
<dbReference type="SMART" id="SM00842">
    <property type="entry name" value="FtsA"/>
    <property type="match status" value="1"/>
</dbReference>
<evidence type="ECO:0000313" key="3">
    <source>
        <dbReference type="EMBL" id="CCJ33016.1"/>
    </source>
</evidence>
<keyword evidence="4" id="KW-1185">Reference proteome</keyword>
<dbReference type="CDD" id="cd24004">
    <property type="entry name" value="ASKHA_NBD_PilM-like"/>
    <property type="match status" value="1"/>
</dbReference>
<gene>
    <name evidence="3" type="ORF">CAAU_0932</name>
</gene>
<keyword evidence="3" id="KW-0131">Cell cycle</keyword>
<dbReference type="STRING" id="857293.CAAU_0932"/>
<dbReference type="InterPro" id="IPR050696">
    <property type="entry name" value="FtsA/MreB"/>
</dbReference>
<keyword evidence="3" id="KW-0132">Cell division</keyword>
<dbReference type="PANTHER" id="PTHR32432:SF3">
    <property type="entry name" value="ETHANOLAMINE UTILIZATION PROTEIN EUTJ"/>
    <property type="match status" value="1"/>
</dbReference>
<dbReference type="PANTHER" id="PTHR32432">
    <property type="entry name" value="CELL DIVISION PROTEIN FTSA-RELATED"/>
    <property type="match status" value="1"/>
</dbReference>
<feature type="domain" description="SHS2" evidence="2">
    <location>
        <begin position="5"/>
        <end position="200"/>
    </location>
</feature>
<dbReference type="SUPFAM" id="SSF53067">
    <property type="entry name" value="Actin-like ATPase domain"/>
    <property type="match status" value="2"/>
</dbReference>
<dbReference type="PROSITE" id="PS50889">
    <property type="entry name" value="S4"/>
    <property type="match status" value="1"/>
</dbReference>
<evidence type="ECO:0000256" key="1">
    <source>
        <dbReference type="PROSITE-ProRule" id="PRU00182"/>
    </source>
</evidence>
<evidence type="ECO:0000313" key="4">
    <source>
        <dbReference type="Proteomes" id="UP000007652"/>
    </source>
</evidence>
<protein>
    <submittedName>
        <fullName evidence="3">Cell division protein FtsA</fullName>
    </submittedName>
</protein>
<dbReference type="GO" id="GO:0051301">
    <property type="term" value="P:cell division"/>
    <property type="evidence" value="ECO:0007669"/>
    <property type="project" value="UniProtKB-KW"/>
</dbReference>
<dbReference type="InterPro" id="IPR043129">
    <property type="entry name" value="ATPase_NBD"/>
</dbReference>